<evidence type="ECO:0000256" key="1">
    <source>
        <dbReference type="SAM" id="MobiDB-lite"/>
    </source>
</evidence>
<reference evidence="2" key="1">
    <citation type="journal article" date="2022" name="Int. J. Mol. Sci.">
        <title>Draft Genome of Tanacetum Coccineum: Genomic Comparison of Closely Related Tanacetum-Family Plants.</title>
        <authorList>
            <person name="Yamashiro T."/>
            <person name="Shiraishi A."/>
            <person name="Nakayama K."/>
            <person name="Satake H."/>
        </authorList>
    </citation>
    <scope>NUCLEOTIDE SEQUENCE</scope>
</reference>
<gene>
    <name evidence="2" type="ORF">Tco_1032572</name>
</gene>
<feature type="compositionally biased region" description="Polar residues" evidence="1">
    <location>
        <begin position="34"/>
        <end position="49"/>
    </location>
</feature>
<organism evidence="2 3">
    <name type="scientific">Tanacetum coccineum</name>
    <dbReference type="NCBI Taxonomy" id="301880"/>
    <lineage>
        <taxon>Eukaryota</taxon>
        <taxon>Viridiplantae</taxon>
        <taxon>Streptophyta</taxon>
        <taxon>Embryophyta</taxon>
        <taxon>Tracheophyta</taxon>
        <taxon>Spermatophyta</taxon>
        <taxon>Magnoliopsida</taxon>
        <taxon>eudicotyledons</taxon>
        <taxon>Gunneridae</taxon>
        <taxon>Pentapetalae</taxon>
        <taxon>asterids</taxon>
        <taxon>campanulids</taxon>
        <taxon>Asterales</taxon>
        <taxon>Asteraceae</taxon>
        <taxon>Asteroideae</taxon>
        <taxon>Anthemideae</taxon>
        <taxon>Anthemidinae</taxon>
        <taxon>Tanacetum</taxon>
    </lineage>
</organism>
<evidence type="ECO:0000313" key="3">
    <source>
        <dbReference type="Proteomes" id="UP001151760"/>
    </source>
</evidence>
<name>A0ABQ5GDL9_9ASTR</name>
<reference evidence="2" key="2">
    <citation type="submission" date="2022-01" db="EMBL/GenBank/DDBJ databases">
        <authorList>
            <person name="Yamashiro T."/>
            <person name="Shiraishi A."/>
            <person name="Satake H."/>
            <person name="Nakayama K."/>
        </authorList>
    </citation>
    <scope>NUCLEOTIDE SEQUENCE</scope>
</reference>
<protein>
    <submittedName>
        <fullName evidence="2">Uncharacterized protein</fullName>
    </submittedName>
</protein>
<keyword evidence="3" id="KW-1185">Reference proteome</keyword>
<accession>A0ABQ5GDL9</accession>
<evidence type="ECO:0000313" key="2">
    <source>
        <dbReference type="EMBL" id="GJT73286.1"/>
    </source>
</evidence>
<dbReference type="EMBL" id="BQNB010018337">
    <property type="protein sequence ID" value="GJT73286.1"/>
    <property type="molecule type" value="Genomic_DNA"/>
</dbReference>
<feature type="region of interest" description="Disordered" evidence="1">
    <location>
        <begin position="20"/>
        <end position="52"/>
    </location>
</feature>
<dbReference type="Proteomes" id="UP001151760">
    <property type="component" value="Unassembled WGS sequence"/>
</dbReference>
<sequence length="142" mass="15827">MDNNPSFSLSLFLLISREGSGNEKASAGIKQKVRTSSRGGESSTALSQPERQRRILFGDQWGEERMGGENVDHKGDNSYFDIVTTSRYVVPTGRVNIPAGRYVVPTGKDKIILLLLTYSGVDSKVSSDKEMHRYDRDMHEIS</sequence>
<comment type="caution">
    <text evidence="2">The sequence shown here is derived from an EMBL/GenBank/DDBJ whole genome shotgun (WGS) entry which is preliminary data.</text>
</comment>
<proteinExistence type="predicted"/>